<gene>
    <name evidence="2" type="ORF">HFA01_04820</name>
</gene>
<evidence type="ECO:0000313" key="3">
    <source>
        <dbReference type="Proteomes" id="UP000321886"/>
    </source>
</evidence>
<dbReference type="EMBL" id="BJYD01000004">
    <property type="protein sequence ID" value="GEN52220.1"/>
    <property type="molecule type" value="Genomic_DNA"/>
</dbReference>
<keyword evidence="1" id="KW-0472">Membrane</keyword>
<accession>A0A511WM64</accession>
<sequence length="200" mass="22384">MIRRLFQLNTLYILIAIIAVGILLIPRFIEGFHLQSKGISYVTSNMNDFYHKTFPLEGKYTVEINVDDLKSNEGKVLFEDSENQIHVTKVTRSDSGYEVIFSSNGSYDADGATLVSGLEHARSNNSLTSHFKAKAEAMYNGKTFEGSPSGSSGFNNQDGDQFGFHLPIPKHTKKINGKEEPTIKVMVTHLQVNIWARKPK</sequence>
<dbReference type="Proteomes" id="UP000321886">
    <property type="component" value="Unassembled WGS sequence"/>
</dbReference>
<dbReference type="RefSeq" id="WP_146812981.1">
    <property type="nucleotide sequence ID" value="NZ_BJYD01000004.1"/>
</dbReference>
<evidence type="ECO:0000313" key="2">
    <source>
        <dbReference type="EMBL" id="GEN52220.1"/>
    </source>
</evidence>
<name>A0A511WM64_9BACI</name>
<feature type="transmembrane region" description="Helical" evidence="1">
    <location>
        <begin position="12"/>
        <end position="29"/>
    </location>
</feature>
<proteinExistence type="predicted"/>
<organism evidence="2 3">
    <name type="scientific">Halobacillus faecis</name>
    <dbReference type="NCBI Taxonomy" id="360184"/>
    <lineage>
        <taxon>Bacteria</taxon>
        <taxon>Bacillati</taxon>
        <taxon>Bacillota</taxon>
        <taxon>Bacilli</taxon>
        <taxon>Bacillales</taxon>
        <taxon>Bacillaceae</taxon>
        <taxon>Halobacillus</taxon>
    </lineage>
</organism>
<dbReference type="AlphaFoldDB" id="A0A511WM64"/>
<keyword evidence="1" id="KW-1133">Transmembrane helix</keyword>
<comment type="caution">
    <text evidence="2">The sequence shown here is derived from an EMBL/GenBank/DDBJ whole genome shotgun (WGS) entry which is preliminary data.</text>
</comment>
<protein>
    <submittedName>
        <fullName evidence="2">Uncharacterized protein</fullName>
    </submittedName>
</protein>
<keyword evidence="3" id="KW-1185">Reference proteome</keyword>
<dbReference type="OrthoDB" id="2589718at2"/>
<evidence type="ECO:0000256" key="1">
    <source>
        <dbReference type="SAM" id="Phobius"/>
    </source>
</evidence>
<reference evidence="2 3" key="1">
    <citation type="submission" date="2019-07" db="EMBL/GenBank/DDBJ databases">
        <title>Whole genome shotgun sequence of Halobacillus faecis NBRC 103569.</title>
        <authorList>
            <person name="Hosoyama A."/>
            <person name="Uohara A."/>
            <person name="Ohji S."/>
            <person name="Ichikawa N."/>
        </authorList>
    </citation>
    <scope>NUCLEOTIDE SEQUENCE [LARGE SCALE GENOMIC DNA]</scope>
    <source>
        <strain evidence="2 3">NBRC 103569</strain>
    </source>
</reference>
<keyword evidence="1" id="KW-0812">Transmembrane</keyword>